<feature type="domain" description="NAD-dependent epimerase/dehydratase" evidence="3">
    <location>
        <begin position="5"/>
        <end position="220"/>
    </location>
</feature>
<evidence type="ECO:0000313" key="4">
    <source>
        <dbReference type="EMBL" id="KKP04657.1"/>
    </source>
</evidence>
<evidence type="ECO:0000259" key="3">
    <source>
        <dbReference type="Pfam" id="PF01370"/>
    </source>
</evidence>
<comment type="caution">
    <text evidence="4">The sequence shown here is derived from an EMBL/GenBank/DDBJ whole genome shotgun (WGS) entry which is preliminary data.</text>
</comment>
<dbReference type="Pfam" id="PF01370">
    <property type="entry name" value="Epimerase"/>
    <property type="match status" value="1"/>
</dbReference>
<dbReference type="AlphaFoldDB" id="A0A0F9ZXC2"/>
<dbReference type="PANTHER" id="PTHR10366:SF564">
    <property type="entry name" value="STEROL-4-ALPHA-CARBOXYLATE 3-DEHYDROGENASE, DECARBOXYLATING"/>
    <property type="match status" value="1"/>
</dbReference>
<reference evidence="5" key="1">
    <citation type="journal article" date="2015" name="Genome Announc.">
        <title>Draft whole-genome sequence of the biocontrol agent Trichoderma harzianum T6776.</title>
        <authorList>
            <person name="Baroncelli R."/>
            <person name="Piaggeschi G."/>
            <person name="Fiorini L."/>
            <person name="Bertolini E."/>
            <person name="Zapparata A."/>
            <person name="Pe M.E."/>
            <person name="Sarrocco S."/>
            <person name="Vannacci G."/>
        </authorList>
    </citation>
    <scope>NUCLEOTIDE SEQUENCE [LARGE SCALE GENOMIC DNA]</scope>
    <source>
        <strain evidence="5">T6776</strain>
    </source>
</reference>
<comment type="similarity">
    <text evidence="2">Belongs to the NAD(P)-dependent epimerase/dehydratase family. Dihydroflavonol-4-reductase subfamily.</text>
</comment>
<dbReference type="InterPro" id="IPR036291">
    <property type="entry name" value="NAD(P)-bd_dom_sf"/>
</dbReference>
<dbReference type="Gene3D" id="3.40.50.720">
    <property type="entry name" value="NAD(P)-binding Rossmann-like Domain"/>
    <property type="match status" value="1"/>
</dbReference>
<evidence type="ECO:0000313" key="5">
    <source>
        <dbReference type="Proteomes" id="UP000034112"/>
    </source>
</evidence>
<dbReference type="OMA" id="WTEDDWV"/>
<name>A0A0F9ZXC2_TRIHA</name>
<protein>
    <submittedName>
        <fullName evidence="4">NAD dependent epimerase/dehydratase</fullName>
    </submittedName>
</protein>
<dbReference type="InterPro" id="IPR050425">
    <property type="entry name" value="NAD(P)_dehydrat-like"/>
</dbReference>
<organism evidence="4 5">
    <name type="scientific">Trichoderma harzianum</name>
    <name type="common">Hypocrea lixii</name>
    <dbReference type="NCBI Taxonomy" id="5544"/>
    <lineage>
        <taxon>Eukaryota</taxon>
        <taxon>Fungi</taxon>
        <taxon>Dikarya</taxon>
        <taxon>Ascomycota</taxon>
        <taxon>Pezizomycotina</taxon>
        <taxon>Sordariomycetes</taxon>
        <taxon>Hypocreomycetidae</taxon>
        <taxon>Hypocreales</taxon>
        <taxon>Hypocreaceae</taxon>
        <taxon>Trichoderma</taxon>
    </lineage>
</organism>
<dbReference type="Proteomes" id="UP000034112">
    <property type="component" value="Unassembled WGS sequence"/>
</dbReference>
<dbReference type="EMBL" id="JOKZ01000071">
    <property type="protein sequence ID" value="KKP04657.1"/>
    <property type="molecule type" value="Genomic_DNA"/>
</dbReference>
<dbReference type="InterPro" id="IPR001509">
    <property type="entry name" value="Epimerase_deHydtase"/>
</dbReference>
<dbReference type="OrthoDB" id="202470at2759"/>
<dbReference type="SUPFAM" id="SSF51735">
    <property type="entry name" value="NAD(P)-binding Rossmann-fold domains"/>
    <property type="match status" value="1"/>
</dbReference>
<keyword evidence="1" id="KW-0560">Oxidoreductase</keyword>
<sequence>MKGLILITGGTGFVGSHIIQHALDAGFPVRAVARPGKASVIQAMNPNSSGLEVVEVTDLADGDFTDALKGELTFLNICDNPGRTKDVILGVEAVIHCAAPSFADPTTPSLVVWKGAYDGTVHLIEQSLKAGIKKFIYTGTFMNLFGDNGKSAFGAELVGPSDWNMIKQEDVHMKDDNPAGPVMAYLGAKVLAERKMWEFAEANPQVDFTSGILLPPYSHTDIEKLKLLVIPSGIYGPFANNFSRPSNIPGLSTNQFIYMLLNGGPEGPNTYPPIFVGHTVDVRDVAKVHILALSADSLPNKQQKRFILSEGVHKWPEVADMVRERRPELAPRMPGKDAVPPTQTEAPLDTSLAQKLLGFEYRQWEEMFLTGIDECLKWEASRV</sequence>
<dbReference type="PANTHER" id="PTHR10366">
    <property type="entry name" value="NAD DEPENDENT EPIMERASE/DEHYDRATASE"/>
    <property type="match status" value="1"/>
</dbReference>
<accession>A0A0F9ZXC2</accession>
<proteinExistence type="inferred from homology"/>
<gene>
    <name evidence="4" type="ORF">THAR02_03270</name>
</gene>
<evidence type="ECO:0000256" key="1">
    <source>
        <dbReference type="ARBA" id="ARBA00023002"/>
    </source>
</evidence>
<evidence type="ECO:0000256" key="2">
    <source>
        <dbReference type="ARBA" id="ARBA00023445"/>
    </source>
</evidence>
<dbReference type="GO" id="GO:0016616">
    <property type="term" value="F:oxidoreductase activity, acting on the CH-OH group of donors, NAD or NADP as acceptor"/>
    <property type="evidence" value="ECO:0007669"/>
    <property type="project" value="TreeGrafter"/>
</dbReference>